<organism evidence="8 9">
    <name type="scientific">Roseovarius bejariae</name>
    <dbReference type="NCBI Taxonomy" id="2576383"/>
    <lineage>
        <taxon>Bacteria</taxon>
        <taxon>Pseudomonadati</taxon>
        <taxon>Pseudomonadota</taxon>
        <taxon>Alphaproteobacteria</taxon>
        <taxon>Rhodobacterales</taxon>
        <taxon>Roseobacteraceae</taxon>
        <taxon>Roseovarius</taxon>
    </lineage>
</organism>
<sequence>MTPRQILADFLRHEVFSLGSLSRSKSITVLAVKAQTLGIEKDISHTLAIEVLDDLVLAGDIGAWTSFGEPMLLFLDRRATAIDEQNTVIFGGAPADGELFGLLRRIATDTVFEQETSEFSPNLSEVETQSIAALVNDGKWSPSVSLSPALRKALLHLGCEPDAKLSAPADDILKEWLLTLTPASQSGGLDVSQQIVVSEDQNARLVVTAGPGCGKTHTASARVIELVKSGVSPASIHLITFTRVAAQEISERVTSALADQVYGAGIQSFTLDSFAWHLIGSIEDQAASGGFDRSIRRASALLSAREQRLLDWVGRIGHLIIDEAQDVVGIRQELCTQLIAALPASVGVTVFGDWAQAIYGAWSDQSKKTSSSASNLHSHLSASEDWKKLELSFNHRAGSSKLKALASNAREALGDTELPNKERYLLVREMLENAASTQGADLLDQRIPWSFDNLILTRSRMAAETASARLSLRGRPHRLKLSGHTQVVEPLIGAICAGKTAGELLTQSDVEQRMEALSPAPFGWTSDEAYDLLKSVAGTGKAVPRLSDIVAKIEQSPILIAHDYIGQSGPLIGSVHGAKGKEAEDVFFLMPPIPDHEDVDWDEEARVLFVAGSRASKRLHLGRTRPVFGSVRTDGSRWISGRGGGLALSGNDGLSPLPGRDAVDAIWEATFDQPRCTFRRESVDSEWHLVLQNGKAVAIAIDPLAENLNYLADGALSLPLGSLRIAGSSTVVATRRDGKPIGVSLLPVLQGTARSGSQFDEKGNA</sequence>
<reference evidence="8 9" key="1">
    <citation type="submission" date="2019-05" db="EMBL/GenBank/DDBJ databases">
        <title>Roseovarius bejariae sp. nov., a moderately halophylic bacterium isolated from a saline soil in Rambla Salada (Murcia).</title>
        <authorList>
            <person name="Castro D.J."/>
            <person name="Gomez-Altuve A."/>
            <person name="Reina J.C."/>
            <person name="Rodriguez M."/>
            <person name="Sampedro I."/>
            <person name="Llamas I."/>
            <person name="Martinez-Checa F."/>
        </authorList>
    </citation>
    <scope>NUCLEOTIDE SEQUENCE [LARGE SCALE GENOMIC DNA]</scope>
    <source>
        <strain evidence="8 9">A21</strain>
    </source>
</reference>
<dbReference type="AlphaFoldDB" id="A0A844CY13"/>
<evidence type="ECO:0000256" key="3">
    <source>
        <dbReference type="ARBA" id="ARBA00022806"/>
    </source>
</evidence>
<dbReference type="PANTHER" id="PTHR11070:SF2">
    <property type="entry name" value="ATP-DEPENDENT DNA HELICASE SRS2"/>
    <property type="match status" value="1"/>
</dbReference>
<dbReference type="SUPFAM" id="SSF52540">
    <property type="entry name" value="P-loop containing nucleoside triphosphate hydrolases"/>
    <property type="match status" value="1"/>
</dbReference>
<accession>A0A844CY13</accession>
<dbReference type="OrthoDB" id="5461146at2"/>
<feature type="binding site" evidence="6">
    <location>
        <begin position="209"/>
        <end position="216"/>
    </location>
    <ligand>
        <name>ATP</name>
        <dbReference type="ChEBI" id="CHEBI:30616"/>
    </ligand>
</feature>
<dbReference type="Proteomes" id="UP000564704">
    <property type="component" value="Unassembled WGS sequence"/>
</dbReference>
<evidence type="ECO:0000259" key="7">
    <source>
        <dbReference type="PROSITE" id="PS51198"/>
    </source>
</evidence>
<keyword evidence="1 6" id="KW-0547">Nucleotide-binding</keyword>
<dbReference type="InterPro" id="IPR000212">
    <property type="entry name" value="DNA_helicase_UvrD/REP"/>
</dbReference>
<keyword evidence="4 6" id="KW-0067">ATP-binding</keyword>
<dbReference type="RefSeq" id="WP_154149813.1">
    <property type="nucleotide sequence ID" value="NZ_SZWE01000001.1"/>
</dbReference>
<dbReference type="EMBL" id="SZWE01000001">
    <property type="protein sequence ID" value="MRU14944.1"/>
    <property type="molecule type" value="Genomic_DNA"/>
</dbReference>
<dbReference type="Gene3D" id="3.40.50.300">
    <property type="entry name" value="P-loop containing nucleotide triphosphate hydrolases"/>
    <property type="match status" value="1"/>
</dbReference>
<evidence type="ECO:0000313" key="9">
    <source>
        <dbReference type="Proteomes" id="UP000564704"/>
    </source>
</evidence>
<feature type="domain" description="UvrD-like helicase ATP-binding" evidence="7">
    <location>
        <begin position="188"/>
        <end position="567"/>
    </location>
</feature>
<proteinExistence type="predicted"/>
<dbReference type="GO" id="GO:0000725">
    <property type="term" value="P:recombinational repair"/>
    <property type="evidence" value="ECO:0007669"/>
    <property type="project" value="TreeGrafter"/>
</dbReference>
<evidence type="ECO:0000256" key="2">
    <source>
        <dbReference type="ARBA" id="ARBA00022801"/>
    </source>
</evidence>
<evidence type="ECO:0000256" key="6">
    <source>
        <dbReference type="PROSITE-ProRule" id="PRU00560"/>
    </source>
</evidence>
<protein>
    <recommendedName>
        <fullName evidence="5">DNA 3'-5' helicase II</fullName>
    </recommendedName>
</protein>
<keyword evidence="9" id="KW-1185">Reference proteome</keyword>
<evidence type="ECO:0000256" key="5">
    <source>
        <dbReference type="ARBA" id="ARBA00034923"/>
    </source>
</evidence>
<dbReference type="InterPro" id="IPR027417">
    <property type="entry name" value="P-loop_NTPase"/>
</dbReference>
<evidence type="ECO:0000256" key="1">
    <source>
        <dbReference type="ARBA" id="ARBA00022741"/>
    </source>
</evidence>
<keyword evidence="3 6" id="KW-0347">Helicase</keyword>
<dbReference type="GO" id="GO:0005524">
    <property type="term" value="F:ATP binding"/>
    <property type="evidence" value="ECO:0007669"/>
    <property type="project" value="UniProtKB-UniRule"/>
</dbReference>
<gene>
    <name evidence="8" type="ORF">FDP25_05825</name>
</gene>
<dbReference type="PROSITE" id="PS51198">
    <property type="entry name" value="UVRD_HELICASE_ATP_BIND"/>
    <property type="match status" value="1"/>
</dbReference>
<dbReference type="GO" id="GO:0016787">
    <property type="term" value="F:hydrolase activity"/>
    <property type="evidence" value="ECO:0007669"/>
    <property type="project" value="UniProtKB-UniRule"/>
</dbReference>
<dbReference type="InterPro" id="IPR014016">
    <property type="entry name" value="UvrD-like_ATP-bd"/>
</dbReference>
<evidence type="ECO:0000313" key="8">
    <source>
        <dbReference type="EMBL" id="MRU14944.1"/>
    </source>
</evidence>
<dbReference type="GO" id="GO:0043138">
    <property type="term" value="F:3'-5' DNA helicase activity"/>
    <property type="evidence" value="ECO:0007669"/>
    <property type="project" value="TreeGrafter"/>
</dbReference>
<comment type="caution">
    <text evidence="8">The sequence shown here is derived from an EMBL/GenBank/DDBJ whole genome shotgun (WGS) entry which is preliminary data.</text>
</comment>
<dbReference type="GO" id="GO:0003677">
    <property type="term" value="F:DNA binding"/>
    <property type="evidence" value="ECO:0007669"/>
    <property type="project" value="InterPro"/>
</dbReference>
<keyword evidence="2 6" id="KW-0378">Hydrolase</keyword>
<dbReference type="Pfam" id="PF13245">
    <property type="entry name" value="AAA_19"/>
    <property type="match status" value="1"/>
</dbReference>
<evidence type="ECO:0000256" key="4">
    <source>
        <dbReference type="ARBA" id="ARBA00022840"/>
    </source>
</evidence>
<name>A0A844CY13_9RHOB</name>
<dbReference type="PANTHER" id="PTHR11070">
    <property type="entry name" value="UVRD / RECB / PCRA DNA HELICASE FAMILY MEMBER"/>
    <property type="match status" value="1"/>
</dbReference>